<dbReference type="EMBL" id="JAUCMV010000004">
    <property type="protein sequence ID" value="KAK0405849.1"/>
    <property type="molecule type" value="Genomic_DNA"/>
</dbReference>
<feature type="signal peptide" evidence="1">
    <location>
        <begin position="1"/>
        <end position="20"/>
    </location>
</feature>
<feature type="chain" id="PRO_5041410070" evidence="1">
    <location>
        <begin position="21"/>
        <end position="87"/>
    </location>
</feature>
<keyword evidence="3" id="KW-1185">Reference proteome</keyword>
<name>A0AA39HJH8_9BILA</name>
<dbReference type="Proteomes" id="UP001175271">
    <property type="component" value="Unassembled WGS sequence"/>
</dbReference>
<evidence type="ECO:0000256" key="1">
    <source>
        <dbReference type="SAM" id="SignalP"/>
    </source>
</evidence>
<evidence type="ECO:0000313" key="3">
    <source>
        <dbReference type="Proteomes" id="UP001175271"/>
    </source>
</evidence>
<protein>
    <submittedName>
        <fullName evidence="2">Uncharacterized protein</fullName>
    </submittedName>
</protein>
<keyword evidence="1" id="KW-0732">Signal</keyword>
<reference evidence="2" key="1">
    <citation type="submission" date="2023-06" db="EMBL/GenBank/DDBJ databases">
        <title>Genomic analysis of the entomopathogenic nematode Steinernema hermaphroditum.</title>
        <authorList>
            <person name="Schwarz E.M."/>
            <person name="Heppert J.K."/>
            <person name="Baniya A."/>
            <person name="Schwartz H.T."/>
            <person name="Tan C.-H."/>
            <person name="Antoshechkin I."/>
            <person name="Sternberg P.W."/>
            <person name="Goodrich-Blair H."/>
            <person name="Dillman A.R."/>
        </authorList>
    </citation>
    <scope>NUCLEOTIDE SEQUENCE</scope>
    <source>
        <strain evidence="2">PS9179</strain>
        <tissue evidence="2">Whole animal</tissue>
    </source>
</reference>
<gene>
    <name evidence="2" type="ORF">QR680_018234</name>
</gene>
<accession>A0AA39HJH8</accession>
<evidence type="ECO:0000313" key="2">
    <source>
        <dbReference type="EMBL" id="KAK0405849.1"/>
    </source>
</evidence>
<organism evidence="2 3">
    <name type="scientific">Steinernema hermaphroditum</name>
    <dbReference type="NCBI Taxonomy" id="289476"/>
    <lineage>
        <taxon>Eukaryota</taxon>
        <taxon>Metazoa</taxon>
        <taxon>Ecdysozoa</taxon>
        <taxon>Nematoda</taxon>
        <taxon>Chromadorea</taxon>
        <taxon>Rhabditida</taxon>
        <taxon>Tylenchina</taxon>
        <taxon>Panagrolaimomorpha</taxon>
        <taxon>Strongyloidoidea</taxon>
        <taxon>Steinernematidae</taxon>
        <taxon>Steinernema</taxon>
    </lineage>
</organism>
<dbReference type="AlphaFoldDB" id="A0AA39HJH8"/>
<proteinExistence type="predicted"/>
<comment type="caution">
    <text evidence="2">The sequence shown here is derived from an EMBL/GenBank/DDBJ whole genome shotgun (WGS) entry which is preliminary data.</text>
</comment>
<sequence>MAPPQVLLLLLLVSLLGVDAKWTAHGYERPRHLPMGALDKPMGKLKSIKWSSFGSVSRPRTHPLSYYTRSTKKSCACKSKNKQIFFN</sequence>